<evidence type="ECO:0000256" key="11">
    <source>
        <dbReference type="ARBA" id="ARBA00023326"/>
    </source>
</evidence>
<evidence type="ECO:0000256" key="6">
    <source>
        <dbReference type="ARBA" id="ARBA00023157"/>
    </source>
</evidence>
<dbReference type="InterPro" id="IPR000743">
    <property type="entry name" value="Glyco_hydro_28"/>
</dbReference>
<evidence type="ECO:0000256" key="1">
    <source>
        <dbReference type="ARBA" id="ARBA00004613"/>
    </source>
</evidence>
<evidence type="ECO:0000256" key="14">
    <source>
        <dbReference type="ARBA" id="ARBA00048766"/>
    </source>
</evidence>
<dbReference type="Pfam" id="PF00295">
    <property type="entry name" value="Glyco_hydro_28"/>
    <property type="match status" value="1"/>
</dbReference>
<comment type="function">
    <text evidence="12">Specific in hydrolyzing the terminal glycosidic bond of polygalacturonic acid and oligogalacturonates.</text>
</comment>
<dbReference type="EC" id="3.2.1.67" evidence="13"/>
<dbReference type="InterPro" id="IPR011050">
    <property type="entry name" value="Pectin_lyase_fold/virulence"/>
</dbReference>
<dbReference type="InterPro" id="IPR012334">
    <property type="entry name" value="Pectin_lyas_fold"/>
</dbReference>
<organism evidence="17 18">
    <name type="scientific">Sphaerobolus stellatus (strain SS14)</name>
    <dbReference type="NCBI Taxonomy" id="990650"/>
    <lineage>
        <taxon>Eukaryota</taxon>
        <taxon>Fungi</taxon>
        <taxon>Dikarya</taxon>
        <taxon>Basidiomycota</taxon>
        <taxon>Agaricomycotina</taxon>
        <taxon>Agaricomycetes</taxon>
        <taxon>Phallomycetidae</taxon>
        <taxon>Geastrales</taxon>
        <taxon>Sphaerobolaceae</taxon>
        <taxon>Sphaerobolus</taxon>
    </lineage>
</organism>
<dbReference type="EMBL" id="KN837154">
    <property type="protein sequence ID" value="KIJ39206.1"/>
    <property type="molecule type" value="Genomic_DNA"/>
</dbReference>
<reference evidence="17 18" key="1">
    <citation type="submission" date="2014-06" db="EMBL/GenBank/DDBJ databases">
        <title>Evolutionary Origins and Diversification of the Mycorrhizal Mutualists.</title>
        <authorList>
            <consortium name="DOE Joint Genome Institute"/>
            <consortium name="Mycorrhizal Genomics Consortium"/>
            <person name="Kohler A."/>
            <person name="Kuo A."/>
            <person name="Nagy L.G."/>
            <person name="Floudas D."/>
            <person name="Copeland A."/>
            <person name="Barry K.W."/>
            <person name="Cichocki N."/>
            <person name="Veneault-Fourrey C."/>
            <person name="LaButti K."/>
            <person name="Lindquist E.A."/>
            <person name="Lipzen A."/>
            <person name="Lundell T."/>
            <person name="Morin E."/>
            <person name="Murat C."/>
            <person name="Riley R."/>
            <person name="Ohm R."/>
            <person name="Sun H."/>
            <person name="Tunlid A."/>
            <person name="Henrissat B."/>
            <person name="Grigoriev I.V."/>
            <person name="Hibbett D.S."/>
            <person name="Martin F."/>
        </authorList>
    </citation>
    <scope>NUCLEOTIDE SEQUENCE [LARGE SCALE GENOMIC DNA]</scope>
    <source>
        <strain evidence="17 18">SS14</strain>
    </source>
</reference>
<keyword evidence="9 15" id="KW-0326">Glycosidase</keyword>
<feature type="chain" id="PRO_5002221773" description="galacturonan 1,4-alpha-galacturonidase" evidence="16">
    <location>
        <begin position="22"/>
        <end position="426"/>
    </location>
</feature>
<dbReference type="GO" id="GO:0071555">
    <property type="term" value="P:cell wall organization"/>
    <property type="evidence" value="ECO:0007669"/>
    <property type="project" value="UniProtKB-KW"/>
</dbReference>
<protein>
    <recommendedName>
        <fullName evidence="13">galacturonan 1,4-alpha-galacturonidase</fullName>
        <ecNumber evidence="13">3.2.1.67</ecNumber>
    </recommendedName>
</protein>
<dbReference type="GO" id="GO:0047911">
    <property type="term" value="F:galacturan 1,4-alpha-galacturonidase activity"/>
    <property type="evidence" value="ECO:0007669"/>
    <property type="project" value="UniProtKB-EC"/>
</dbReference>
<comment type="subcellular location">
    <subcellularLocation>
        <location evidence="1">Secreted</location>
    </subcellularLocation>
</comment>
<name>A0A0C9VN68_SPHS4</name>
<evidence type="ECO:0000313" key="18">
    <source>
        <dbReference type="Proteomes" id="UP000054279"/>
    </source>
</evidence>
<evidence type="ECO:0000256" key="12">
    <source>
        <dbReference type="ARBA" id="ARBA00037312"/>
    </source>
</evidence>
<keyword evidence="10" id="KW-0961">Cell wall biogenesis/degradation</keyword>
<keyword evidence="4 16" id="KW-0732">Signal</keyword>
<evidence type="ECO:0000256" key="5">
    <source>
        <dbReference type="ARBA" id="ARBA00022801"/>
    </source>
</evidence>
<proteinExistence type="inferred from homology"/>
<dbReference type="Proteomes" id="UP000054279">
    <property type="component" value="Unassembled WGS sequence"/>
</dbReference>
<evidence type="ECO:0000256" key="7">
    <source>
        <dbReference type="ARBA" id="ARBA00023180"/>
    </source>
</evidence>
<evidence type="ECO:0000313" key="17">
    <source>
        <dbReference type="EMBL" id="KIJ39206.1"/>
    </source>
</evidence>
<evidence type="ECO:0000256" key="9">
    <source>
        <dbReference type="ARBA" id="ARBA00023295"/>
    </source>
</evidence>
<keyword evidence="5 15" id="KW-0378">Hydrolase</keyword>
<feature type="signal peptide" evidence="16">
    <location>
        <begin position="1"/>
        <end position="21"/>
    </location>
</feature>
<dbReference type="GO" id="GO:0000272">
    <property type="term" value="P:polysaccharide catabolic process"/>
    <property type="evidence" value="ECO:0007669"/>
    <property type="project" value="UniProtKB-KW"/>
</dbReference>
<dbReference type="Gene3D" id="2.160.20.10">
    <property type="entry name" value="Single-stranded right-handed beta-helix, Pectin lyase-like"/>
    <property type="match status" value="1"/>
</dbReference>
<evidence type="ECO:0000256" key="8">
    <source>
        <dbReference type="ARBA" id="ARBA00023277"/>
    </source>
</evidence>
<gene>
    <name evidence="17" type="ORF">M422DRAFT_68873</name>
</gene>
<accession>A0A0C9VN68</accession>
<dbReference type="AlphaFoldDB" id="A0A0C9VN68"/>
<evidence type="ECO:0000256" key="3">
    <source>
        <dbReference type="ARBA" id="ARBA00022525"/>
    </source>
</evidence>
<keyword evidence="6" id="KW-1015">Disulfide bond</keyword>
<evidence type="ECO:0000256" key="2">
    <source>
        <dbReference type="ARBA" id="ARBA00008834"/>
    </source>
</evidence>
<keyword evidence="11" id="KW-0624">Polysaccharide degradation</keyword>
<dbReference type="SUPFAM" id="SSF51126">
    <property type="entry name" value="Pectin lyase-like"/>
    <property type="match status" value="1"/>
</dbReference>
<comment type="catalytic activity">
    <reaction evidence="14">
        <text>[(1-&gt;4)-alpha-D-galacturonosyl](n) + H2O = alpha-D-galacturonate + [(1-&gt;4)-alpha-D-galacturonosyl](n-1)</text>
        <dbReference type="Rhea" id="RHEA:14117"/>
        <dbReference type="Rhea" id="RHEA-COMP:14570"/>
        <dbReference type="Rhea" id="RHEA-COMP:14572"/>
        <dbReference type="ChEBI" id="CHEBI:15377"/>
        <dbReference type="ChEBI" id="CHEBI:58658"/>
        <dbReference type="ChEBI" id="CHEBI:140523"/>
        <dbReference type="EC" id="3.2.1.67"/>
    </reaction>
</comment>
<dbReference type="PANTHER" id="PTHR31736:SF12">
    <property type="entry name" value="EXO-POLYGALACTURONASE, PUTATIVE-RELATED"/>
    <property type="match status" value="1"/>
</dbReference>
<dbReference type="HOGENOM" id="CLU_016031_1_1_1"/>
<dbReference type="GO" id="GO:0005576">
    <property type="term" value="C:extracellular region"/>
    <property type="evidence" value="ECO:0007669"/>
    <property type="project" value="UniProtKB-SubCell"/>
</dbReference>
<evidence type="ECO:0000256" key="4">
    <source>
        <dbReference type="ARBA" id="ARBA00022729"/>
    </source>
</evidence>
<evidence type="ECO:0000256" key="10">
    <source>
        <dbReference type="ARBA" id="ARBA00023316"/>
    </source>
</evidence>
<keyword evidence="3" id="KW-0964">Secreted</keyword>
<keyword evidence="18" id="KW-1185">Reference proteome</keyword>
<dbReference type="GO" id="GO:0004650">
    <property type="term" value="F:polygalacturonase activity"/>
    <property type="evidence" value="ECO:0007669"/>
    <property type="project" value="InterPro"/>
</dbReference>
<keyword evidence="8" id="KW-0119">Carbohydrate metabolism</keyword>
<evidence type="ECO:0000256" key="15">
    <source>
        <dbReference type="RuleBase" id="RU361169"/>
    </source>
</evidence>
<evidence type="ECO:0000256" key="16">
    <source>
        <dbReference type="SAM" id="SignalP"/>
    </source>
</evidence>
<sequence length="426" mass="46241">MRSSLCFVLLSLFCILPNVAGKTCTLKPLGHGKDDTTQVLNAIDECGQNGHVILQEGNYNITRKMNWNLKSSTVDLHGFLNFRPNIEFWLQSENTYRVIFIQSQASWFVITGEDFVVDAHNTGGIQGNGQAWWNFFSLPENPREDGDGRPVSLTLSHVKGGTIKNFQIQGPPFWCNAVANSQNVLYQGITCNATNTNPALAGQNIVWNTDGIDTYRSDSISLIDWDVSTGDDCLAIKGNSTNIFASNILCRGGEGVAIGSLGQYQQFNDIVENVHIENVRTQRPPAVVQPNMISGVYFKTWTSSVHGAPPTGGGGGGGRVNNVTVINLFHDDVTTPVRIFQNNGGQPGDIPSKLQISNLNFVNLVGSANTSQRLLVVDLECSPAVPCRNIRFQNFNIQAPKGEKPILTCSNISVTGLPGSCNAPSN</sequence>
<keyword evidence="7" id="KW-0325">Glycoprotein</keyword>
<evidence type="ECO:0000256" key="13">
    <source>
        <dbReference type="ARBA" id="ARBA00038933"/>
    </source>
</evidence>
<comment type="similarity">
    <text evidence="2 15">Belongs to the glycosyl hydrolase 28 family.</text>
</comment>
<dbReference type="PANTHER" id="PTHR31736">
    <property type="match status" value="1"/>
</dbReference>
<dbReference type="OrthoDB" id="187139at2759"/>